<organism evidence="3 4">
    <name type="scientific">Rhodococcus maanshanensis</name>
    <dbReference type="NCBI Taxonomy" id="183556"/>
    <lineage>
        <taxon>Bacteria</taxon>
        <taxon>Bacillati</taxon>
        <taxon>Actinomycetota</taxon>
        <taxon>Actinomycetes</taxon>
        <taxon>Mycobacteriales</taxon>
        <taxon>Nocardiaceae</taxon>
        <taxon>Rhodococcus</taxon>
    </lineage>
</organism>
<dbReference type="EMBL" id="FOAW01000005">
    <property type="protein sequence ID" value="SEL01912.1"/>
    <property type="molecule type" value="Genomic_DNA"/>
</dbReference>
<protein>
    <submittedName>
        <fullName evidence="3">Anti-sigma B factor antagonist</fullName>
    </submittedName>
</protein>
<evidence type="ECO:0000313" key="4">
    <source>
        <dbReference type="Proteomes" id="UP000198677"/>
    </source>
</evidence>
<dbReference type="PANTHER" id="PTHR33495:SF2">
    <property type="entry name" value="ANTI-SIGMA FACTOR ANTAGONIST TM_1081-RELATED"/>
    <property type="match status" value="1"/>
</dbReference>
<reference evidence="4" key="1">
    <citation type="submission" date="2016-10" db="EMBL/GenBank/DDBJ databases">
        <authorList>
            <person name="Varghese N."/>
            <person name="Submissions S."/>
        </authorList>
    </citation>
    <scope>NUCLEOTIDE SEQUENCE [LARGE SCALE GENOMIC DNA]</scope>
    <source>
        <strain evidence="4">DSM 44675</strain>
    </source>
</reference>
<dbReference type="Gene3D" id="3.30.750.24">
    <property type="entry name" value="STAS domain"/>
    <property type="match status" value="1"/>
</dbReference>
<dbReference type="CDD" id="cd07043">
    <property type="entry name" value="STAS_anti-anti-sigma_factors"/>
    <property type="match status" value="1"/>
</dbReference>
<proteinExistence type="predicted"/>
<sequence>MPELHRFEAVAPSTGPVGTPTNGRSPVVVPLSGEVDAAALRTVDEQLGVGIETAEHVLVVDLSEVTFLSIRGAEALAAAQWRAGADGVEFCLVTASDAVDRTLRVTQLDKRFRRFPSVASAIAQIHRDRPLSTVGAPLGGWRAVS</sequence>
<name>A0A1H7LSL4_9NOCA</name>
<feature type="domain" description="STAS" evidence="2">
    <location>
        <begin position="27"/>
        <end position="125"/>
    </location>
</feature>
<dbReference type="AlphaFoldDB" id="A0A1H7LSL4"/>
<dbReference type="OrthoDB" id="3393696at2"/>
<accession>A0A1H7LSL4</accession>
<dbReference type="Pfam" id="PF01740">
    <property type="entry name" value="STAS"/>
    <property type="match status" value="1"/>
</dbReference>
<dbReference type="PROSITE" id="PS50801">
    <property type="entry name" value="STAS"/>
    <property type="match status" value="1"/>
</dbReference>
<dbReference type="SUPFAM" id="SSF52091">
    <property type="entry name" value="SpoIIaa-like"/>
    <property type="match status" value="1"/>
</dbReference>
<gene>
    <name evidence="3" type="ORF">SAMN05444583_105140</name>
</gene>
<dbReference type="InterPro" id="IPR036513">
    <property type="entry name" value="STAS_dom_sf"/>
</dbReference>
<dbReference type="PANTHER" id="PTHR33495">
    <property type="entry name" value="ANTI-SIGMA FACTOR ANTAGONIST TM_1081-RELATED-RELATED"/>
    <property type="match status" value="1"/>
</dbReference>
<dbReference type="InterPro" id="IPR002645">
    <property type="entry name" value="STAS_dom"/>
</dbReference>
<dbReference type="RefSeq" id="WP_143069413.1">
    <property type="nucleotide sequence ID" value="NZ_FOAW01000005.1"/>
</dbReference>
<evidence type="ECO:0000313" key="3">
    <source>
        <dbReference type="EMBL" id="SEL01912.1"/>
    </source>
</evidence>
<feature type="region of interest" description="Disordered" evidence="1">
    <location>
        <begin position="1"/>
        <end position="23"/>
    </location>
</feature>
<dbReference type="GO" id="GO:0043856">
    <property type="term" value="F:anti-sigma factor antagonist activity"/>
    <property type="evidence" value="ECO:0007669"/>
    <property type="project" value="TreeGrafter"/>
</dbReference>
<dbReference type="Proteomes" id="UP000198677">
    <property type="component" value="Unassembled WGS sequence"/>
</dbReference>
<evidence type="ECO:0000259" key="2">
    <source>
        <dbReference type="PROSITE" id="PS50801"/>
    </source>
</evidence>
<evidence type="ECO:0000256" key="1">
    <source>
        <dbReference type="SAM" id="MobiDB-lite"/>
    </source>
</evidence>
<keyword evidence="4" id="KW-1185">Reference proteome</keyword>